<dbReference type="Proteomes" id="UP001595975">
    <property type="component" value="Unassembled WGS sequence"/>
</dbReference>
<dbReference type="Gene3D" id="3.40.50.1390">
    <property type="entry name" value="Resolvase, N-terminal catalytic domain"/>
    <property type="match status" value="1"/>
</dbReference>
<dbReference type="Gene3D" id="3.90.1750.20">
    <property type="entry name" value="Putative Large Serine Recombinase, Chain B, Domain 2"/>
    <property type="match status" value="1"/>
</dbReference>
<proteinExistence type="predicted"/>
<accession>A0ABW0X4Y7</accession>
<dbReference type="InterPro" id="IPR038109">
    <property type="entry name" value="DNA_bind_recomb_sf"/>
</dbReference>
<dbReference type="Pfam" id="PF00239">
    <property type="entry name" value="Resolvase"/>
    <property type="match status" value="1"/>
</dbReference>
<dbReference type="PROSITE" id="PS51736">
    <property type="entry name" value="RECOMBINASES_3"/>
    <property type="match status" value="1"/>
</dbReference>
<feature type="region of interest" description="Disordered" evidence="1">
    <location>
        <begin position="155"/>
        <end position="186"/>
    </location>
</feature>
<reference evidence="5" key="1">
    <citation type="journal article" date="2019" name="Int. J. Syst. Evol. Microbiol.">
        <title>The Global Catalogue of Microorganisms (GCM) 10K type strain sequencing project: providing services to taxonomists for standard genome sequencing and annotation.</title>
        <authorList>
            <consortium name="The Broad Institute Genomics Platform"/>
            <consortium name="The Broad Institute Genome Sequencing Center for Infectious Disease"/>
            <person name="Wu L."/>
            <person name="Ma J."/>
        </authorList>
    </citation>
    <scope>NUCLEOTIDE SEQUENCE [LARGE SCALE GENOMIC DNA]</scope>
    <source>
        <strain evidence="5">CGMCC 4.1437</strain>
    </source>
</reference>
<dbReference type="InterPro" id="IPR036162">
    <property type="entry name" value="Resolvase-like_N_sf"/>
</dbReference>
<dbReference type="PANTHER" id="PTHR30461:SF23">
    <property type="entry name" value="DNA RECOMBINASE-RELATED"/>
    <property type="match status" value="1"/>
</dbReference>
<organism evidence="4 5">
    <name type="scientific">Kitasatospora misakiensis</name>
    <dbReference type="NCBI Taxonomy" id="67330"/>
    <lineage>
        <taxon>Bacteria</taxon>
        <taxon>Bacillati</taxon>
        <taxon>Actinomycetota</taxon>
        <taxon>Actinomycetes</taxon>
        <taxon>Kitasatosporales</taxon>
        <taxon>Streptomycetaceae</taxon>
        <taxon>Kitasatospora</taxon>
    </lineage>
</organism>
<gene>
    <name evidence="4" type="ORF">ACFP3U_17755</name>
</gene>
<dbReference type="PROSITE" id="PS51737">
    <property type="entry name" value="RECOMBINASE_DNA_BIND"/>
    <property type="match status" value="1"/>
</dbReference>
<dbReference type="SUPFAM" id="SSF53041">
    <property type="entry name" value="Resolvase-like"/>
    <property type="match status" value="1"/>
</dbReference>
<dbReference type="EMBL" id="JBHSOF010000021">
    <property type="protein sequence ID" value="MFC5664823.1"/>
    <property type="molecule type" value="Genomic_DNA"/>
</dbReference>
<dbReference type="RefSeq" id="WP_380226513.1">
    <property type="nucleotide sequence ID" value="NZ_JBHSOF010000021.1"/>
</dbReference>
<evidence type="ECO:0000259" key="3">
    <source>
        <dbReference type="PROSITE" id="PS51737"/>
    </source>
</evidence>
<feature type="domain" description="Resolvase/invertase-type recombinase catalytic" evidence="2">
    <location>
        <begin position="15"/>
        <end position="173"/>
    </location>
</feature>
<evidence type="ECO:0000313" key="5">
    <source>
        <dbReference type="Proteomes" id="UP001595975"/>
    </source>
</evidence>
<evidence type="ECO:0000259" key="2">
    <source>
        <dbReference type="PROSITE" id="PS51736"/>
    </source>
</evidence>
<comment type="caution">
    <text evidence="4">The sequence shown here is derived from an EMBL/GenBank/DDBJ whole genome shotgun (WGS) entry which is preliminary data.</text>
</comment>
<dbReference type="SMART" id="SM00857">
    <property type="entry name" value="Resolvase"/>
    <property type="match status" value="1"/>
</dbReference>
<evidence type="ECO:0000313" key="4">
    <source>
        <dbReference type="EMBL" id="MFC5664823.1"/>
    </source>
</evidence>
<dbReference type="Pfam" id="PF13408">
    <property type="entry name" value="Zn_ribbon_recom"/>
    <property type="match status" value="1"/>
</dbReference>
<feature type="domain" description="Recombinase" evidence="3">
    <location>
        <begin position="179"/>
        <end position="285"/>
    </location>
</feature>
<dbReference type="CDD" id="cd00338">
    <property type="entry name" value="Ser_Recombinase"/>
    <property type="match status" value="1"/>
</dbReference>
<evidence type="ECO:0000256" key="1">
    <source>
        <dbReference type="SAM" id="MobiDB-lite"/>
    </source>
</evidence>
<dbReference type="InterPro" id="IPR050639">
    <property type="entry name" value="SSR_resolvase"/>
</dbReference>
<dbReference type="InterPro" id="IPR011109">
    <property type="entry name" value="DNA_bind_recombinase_dom"/>
</dbReference>
<dbReference type="PANTHER" id="PTHR30461">
    <property type="entry name" value="DNA-INVERTASE FROM LAMBDOID PROPHAGE"/>
    <property type="match status" value="1"/>
</dbReference>
<dbReference type="Pfam" id="PF07508">
    <property type="entry name" value="Recombinase"/>
    <property type="match status" value="1"/>
</dbReference>
<sequence>MPTVQLLAAQQVLQRVAEYARLSDDDAKDPELRGENVAIQLDECANFRTTRSDWQHVASFHDNDISASSYSSEAREDFDKLMALVRASGVDVILCIEVTQPFRKPLEAEQLIDLVWSKQTSFHAVVTTRGGYYDLRTSVGRKALRDAVNTAAGESDNISDRVRSKKAAQARQGLPNGGPRAYGFEPDGITHVPHEREVWLEARRRILQGEGPRWIVVDFNERGIPTTHGKKWQWETLARLMKSPRYMGKREHRGVLYDAVWDGFVTPEEWEELQLCLRLKQRFTNINGAPYKYLLRGFAVCGKCGLKLYGKRKCDPRETVPKPRYYCKHLNDDGSRRGCGGVLRLAEPLEDFVTEAILYRFDSEDFARALAEVRTT</sequence>
<name>A0ABW0X4Y7_9ACTN</name>
<dbReference type="InterPro" id="IPR025827">
    <property type="entry name" value="Zn_ribbon_recom_dom"/>
</dbReference>
<dbReference type="InterPro" id="IPR006119">
    <property type="entry name" value="Resolv_N"/>
</dbReference>
<keyword evidence="5" id="KW-1185">Reference proteome</keyword>
<protein>
    <submittedName>
        <fullName evidence="4">Recombinase family protein</fullName>
    </submittedName>
</protein>